<sequence length="192" mass="22827">MKYKLFFIVLMLGQCYCFGQTKREVEYKISPSELPQGIETLLSPFTEDAKRIRYYQEIDGDKKSYEAKFKKGRLRYSVEFDESGSLEDVEFIIRETDIPNESWLNIVRYLEQNFLKFTVKKIQQQYPVENKAPSKTLTEAFQNLILPYINYEFIVSAKKQKGYEQFEILFNSDGQFLSMRKSISSKYNHVLY</sequence>
<dbReference type="EMBL" id="PVYX01000001">
    <property type="protein sequence ID" value="PRX56571.1"/>
    <property type="molecule type" value="Genomic_DNA"/>
</dbReference>
<keyword evidence="2" id="KW-1185">Reference proteome</keyword>
<dbReference type="Proteomes" id="UP000237640">
    <property type="component" value="Unassembled WGS sequence"/>
</dbReference>
<comment type="caution">
    <text evidence="1">The sequence shown here is derived from an EMBL/GenBank/DDBJ whole genome shotgun (WGS) entry which is preliminary data.</text>
</comment>
<evidence type="ECO:0000313" key="1">
    <source>
        <dbReference type="EMBL" id="PRX56571.1"/>
    </source>
</evidence>
<gene>
    <name evidence="1" type="ORF">CLV81_0568</name>
</gene>
<proteinExistence type="predicted"/>
<dbReference type="Gene3D" id="3.40.1420.30">
    <property type="match status" value="1"/>
</dbReference>
<accession>A0A2T0MG63</accession>
<dbReference type="RefSeq" id="WP_106143532.1">
    <property type="nucleotide sequence ID" value="NZ_PVYX01000001.1"/>
</dbReference>
<dbReference type="SUPFAM" id="SSF160574">
    <property type="entry name" value="BT0923-like"/>
    <property type="match status" value="1"/>
</dbReference>
<evidence type="ECO:0000313" key="2">
    <source>
        <dbReference type="Proteomes" id="UP000237640"/>
    </source>
</evidence>
<dbReference type="AlphaFoldDB" id="A0A2T0MG63"/>
<organism evidence="1 2">
    <name type="scientific">Flagellimonas meridianipacifica</name>
    <dbReference type="NCBI Taxonomy" id="1080225"/>
    <lineage>
        <taxon>Bacteria</taxon>
        <taxon>Pseudomonadati</taxon>
        <taxon>Bacteroidota</taxon>
        <taxon>Flavobacteriia</taxon>
        <taxon>Flavobacteriales</taxon>
        <taxon>Flavobacteriaceae</taxon>
        <taxon>Flagellimonas</taxon>
    </lineage>
</organism>
<protein>
    <submittedName>
        <fullName evidence="1">Uncharacterized protein</fullName>
    </submittedName>
</protein>
<name>A0A2T0MG63_9FLAO</name>
<reference evidence="1 2" key="1">
    <citation type="submission" date="2018-03" db="EMBL/GenBank/DDBJ databases">
        <title>Genomic Encyclopedia of Archaeal and Bacterial Type Strains, Phase II (KMG-II): from individual species to whole genera.</title>
        <authorList>
            <person name="Goeker M."/>
        </authorList>
    </citation>
    <scope>NUCLEOTIDE SEQUENCE [LARGE SCALE GENOMIC DNA]</scope>
    <source>
        <strain evidence="1 2">DSM 25027</strain>
    </source>
</reference>
<dbReference type="OrthoDB" id="943438at2"/>